<keyword evidence="6" id="KW-1185">Reference proteome</keyword>
<keyword evidence="2" id="KW-0238">DNA-binding</keyword>
<dbReference type="Pfam" id="PF12833">
    <property type="entry name" value="HTH_18"/>
    <property type="match status" value="1"/>
</dbReference>
<proteinExistence type="predicted"/>
<dbReference type="PANTHER" id="PTHR46796">
    <property type="entry name" value="HTH-TYPE TRANSCRIPTIONAL ACTIVATOR RHAS-RELATED"/>
    <property type="match status" value="1"/>
</dbReference>
<keyword evidence="1" id="KW-0805">Transcription regulation</keyword>
<name>A0ABX0UUJ5_9HYPH</name>
<evidence type="ECO:0000256" key="3">
    <source>
        <dbReference type="ARBA" id="ARBA00023163"/>
    </source>
</evidence>
<organism evidence="5 6">
    <name type="scientific">Pseudochelatococcus lubricantis</name>
    <dbReference type="NCBI Taxonomy" id="1538102"/>
    <lineage>
        <taxon>Bacteria</taxon>
        <taxon>Pseudomonadati</taxon>
        <taxon>Pseudomonadota</taxon>
        <taxon>Alphaproteobacteria</taxon>
        <taxon>Hyphomicrobiales</taxon>
        <taxon>Chelatococcaceae</taxon>
        <taxon>Pseudochelatococcus</taxon>
    </lineage>
</organism>
<evidence type="ECO:0000259" key="4">
    <source>
        <dbReference type="PROSITE" id="PS01124"/>
    </source>
</evidence>
<reference evidence="5 6" key="1">
    <citation type="submission" date="2020-03" db="EMBL/GenBank/DDBJ databases">
        <title>Genomic Encyclopedia of Type Strains, Phase IV (KMG-IV): sequencing the most valuable type-strain genomes for metagenomic binning, comparative biology and taxonomic classification.</title>
        <authorList>
            <person name="Goeker M."/>
        </authorList>
    </citation>
    <scope>NUCLEOTIDE SEQUENCE [LARGE SCALE GENOMIC DNA]</scope>
    <source>
        <strain evidence="5 6">DSM 103870</strain>
    </source>
</reference>
<dbReference type="InterPro" id="IPR050204">
    <property type="entry name" value="AraC_XylS_family_regulators"/>
</dbReference>
<evidence type="ECO:0000256" key="2">
    <source>
        <dbReference type="ARBA" id="ARBA00023125"/>
    </source>
</evidence>
<dbReference type="PROSITE" id="PS01124">
    <property type="entry name" value="HTH_ARAC_FAMILY_2"/>
    <property type="match status" value="1"/>
</dbReference>
<dbReference type="Gene3D" id="1.10.10.60">
    <property type="entry name" value="Homeodomain-like"/>
    <property type="match status" value="1"/>
</dbReference>
<feature type="domain" description="HTH araC/xylS-type" evidence="4">
    <location>
        <begin position="219"/>
        <end position="319"/>
    </location>
</feature>
<evidence type="ECO:0000313" key="5">
    <source>
        <dbReference type="EMBL" id="NIJ56629.1"/>
    </source>
</evidence>
<gene>
    <name evidence="5" type="ORF">FHS82_000442</name>
</gene>
<dbReference type="InterPro" id="IPR035418">
    <property type="entry name" value="AraC-bd_2"/>
</dbReference>
<dbReference type="SMART" id="SM00342">
    <property type="entry name" value="HTH_ARAC"/>
    <property type="match status" value="1"/>
</dbReference>
<sequence length="321" mass="35524">MPPLHTHPGLRTRDPDELRQWLSPIFSVRSVDIPARGRAFDSVVNHCALGSIGLAYMSYGAPLRASVLQLDCFVQGFPLRGAGEVDWNHHTVTVDGAIGVVGGPGAGGRLTYGEDFAHIVLRMGAAALTRKLAALVGQSIDPPLQLIGGPTGNPRHSASQVRLIDYLTRELDRSDALLPPLVVEEIEQAIIVHFLYGNRHNYSHWLEGTPRAAAPWQIRRAVDYIEANWNRAITIEAIVEETQTTARSLFHLFRRTYGISPMTYVSRVRLRYAHALLSAPAEDTSVTSVGLLCGFGNMGHFARRYYEAYGEKPSETLKRHR</sequence>
<dbReference type="EMBL" id="JAASQI010000001">
    <property type="protein sequence ID" value="NIJ56629.1"/>
    <property type="molecule type" value="Genomic_DNA"/>
</dbReference>
<dbReference type="RefSeq" id="WP_208394039.1">
    <property type="nucleotide sequence ID" value="NZ_JAASQI010000001.1"/>
</dbReference>
<dbReference type="SUPFAM" id="SSF46689">
    <property type="entry name" value="Homeodomain-like"/>
    <property type="match status" value="2"/>
</dbReference>
<evidence type="ECO:0000256" key="1">
    <source>
        <dbReference type="ARBA" id="ARBA00023015"/>
    </source>
</evidence>
<protein>
    <submittedName>
        <fullName evidence="5">AraC-like DNA-binding protein</fullName>
    </submittedName>
</protein>
<evidence type="ECO:0000313" key="6">
    <source>
        <dbReference type="Proteomes" id="UP001429580"/>
    </source>
</evidence>
<keyword evidence="3" id="KW-0804">Transcription</keyword>
<comment type="caution">
    <text evidence="5">The sequence shown here is derived from an EMBL/GenBank/DDBJ whole genome shotgun (WGS) entry which is preliminary data.</text>
</comment>
<dbReference type="InterPro" id="IPR009057">
    <property type="entry name" value="Homeodomain-like_sf"/>
</dbReference>
<dbReference type="Pfam" id="PF14525">
    <property type="entry name" value="AraC_binding_2"/>
    <property type="match status" value="1"/>
</dbReference>
<dbReference type="Proteomes" id="UP001429580">
    <property type="component" value="Unassembled WGS sequence"/>
</dbReference>
<accession>A0ABX0UUJ5</accession>
<dbReference type="PANTHER" id="PTHR46796:SF6">
    <property type="entry name" value="ARAC SUBFAMILY"/>
    <property type="match status" value="1"/>
</dbReference>
<dbReference type="InterPro" id="IPR018060">
    <property type="entry name" value="HTH_AraC"/>
</dbReference>